<dbReference type="EMBL" id="CM041539">
    <property type="protein sequence ID" value="KAI3367583.1"/>
    <property type="molecule type" value="Genomic_DNA"/>
</dbReference>
<comment type="caution">
    <text evidence="1">The sequence shown here is derived from an EMBL/GenBank/DDBJ whole genome shotgun (WGS) entry which is preliminary data.</text>
</comment>
<proteinExistence type="predicted"/>
<keyword evidence="2" id="KW-1185">Reference proteome</keyword>
<gene>
    <name evidence="1" type="ORF">L3Q82_026426</name>
</gene>
<accession>A0ACB8WLM9</accession>
<sequence length="1192" mass="132908">MFVCLRGLCVVLERARRAGVCGGMSALKEERCYGLSSGKLNRGGNISVFHVKLTDSAARAIGTFQTHKGLSSHPTICFNGNQGRITIPCSENRDELRIFTFGVTNVARDNPHGSFDCVQQLSTGAAEELSCLGVIQKKMTVNATDDSYDKARQSMAQAEEETRSRGAIVIKHGGRFQGKKVTVRAPAPALASLAKPRHSSASLLNSIKRGIGVSKVKRGACASNRKGVSDVQERPLRQRVMHLLALRPYKRPELILRLKNDGLMAGDKDMLDSVLMEVGQLNSRDNTFVLKDGLYKELQKDWPGYTSGDQQLLKRILVRRLFQPQQNLLTVPEAQVSPLRDTPNSSPAHRPKPSLPEEFTDPLVSKKPRISHLSNKTASDKSRARPAQQAAHKDATETAGNSLDPRRLFDSLSAVCQQEAEVAERLEPTPCAQEEPKGTADHPQPNSERPPSPLIVPDLNRHTIKRKKSKHKHRDQEKDRWRDRKEKRRDHRSGDPNSKVSLDCTEPSEILFNSDVPQPDSDTADYLLTYTGIRSHDQRQNYKQDFNKEYSEYRDLHARIDGVTRQFMELDTQLKQLHHDSRKYKTVHNQILQEYRKIKKSNPNYNQDKSRCEYLHNKLAHIKRLISEYDQQQLSLEHSACLPPLCTVSTVMAGIFQRTLRLKTALRHLRPRSTFLPTATARLSPVAPDSPFLPTISWQFRVCCRKLHAGADEPKPSPAAAPDRLPFSRITDEDLSFFRKILPGRAITDPDLLESSNVDWLKSVRGFSEVLLRPQTTEEVSQILKYCNSRNLAVNPQGGNTGLVGGSVPVYDEIILSTALMNNILSFDSISGILTCQAGCVLENLSLYLEERDYIMPLDLGAKGSCHIGGNVATNAGGLRLLRYGNLHGTVLGLEVVLADGRVLDCLATLRKDNTGYDLKQLFIGSEGTLGVITAVSILCPHKPKSVNVVFLGCETFEQLLKTFQLCRGMLGEILSAYEFLDSECMKLLNTHLKLPNPISGRHCPFYVVIETSGSDAAHDGEKLHNFLEEAMMSSLVADGTVATEDSKIKTLWSMRERVTEALTHDGFTYKYDISLPVERIYQLVTDMREHLGDRAKSVVGYGHVGDGNLHLNITSPAKDPTLLAAIEPFIYEWTARCHGSISAEHGLGLKKRNYIYYSKSSQAVALMGDIKAMLDPKGILNPYKTLPDNLK</sequence>
<dbReference type="Proteomes" id="UP000831701">
    <property type="component" value="Chromosome 9"/>
</dbReference>
<evidence type="ECO:0000313" key="1">
    <source>
        <dbReference type="EMBL" id="KAI3367583.1"/>
    </source>
</evidence>
<organism evidence="1 2">
    <name type="scientific">Scortum barcoo</name>
    <name type="common">barcoo grunter</name>
    <dbReference type="NCBI Taxonomy" id="214431"/>
    <lineage>
        <taxon>Eukaryota</taxon>
        <taxon>Metazoa</taxon>
        <taxon>Chordata</taxon>
        <taxon>Craniata</taxon>
        <taxon>Vertebrata</taxon>
        <taxon>Euteleostomi</taxon>
        <taxon>Actinopterygii</taxon>
        <taxon>Neopterygii</taxon>
        <taxon>Teleostei</taxon>
        <taxon>Neoteleostei</taxon>
        <taxon>Acanthomorphata</taxon>
        <taxon>Eupercaria</taxon>
        <taxon>Centrarchiformes</taxon>
        <taxon>Terapontoidei</taxon>
        <taxon>Terapontidae</taxon>
        <taxon>Scortum</taxon>
    </lineage>
</organism>
<protein>
    <submittedName>
        <fullName evidence="1">Uncharacterized protein</fullName>
    </submittedName>
</protein>
<reference evidence="1" key="1">
    <citation type="submission" date="2022-04" db="EMBL/GenBank/DDBJ databases">
        <title>Jade perch genome.</title>
        <authorList>
            <person name="Chao B."/>
        </authorList>
    </citation>
    <scope>NUCLEOTIDE SEQUENCE</scope>
    <source>
        <strain evidence="1">CB-2022</strain>
    </source>
</reference>
<evidence type="ECO:0000313" key="2">
    <source>
        <dbReference type="Proteomes" id="UP000831701"/>
    </source>
</evidence>
<name>A0ACB8WLM9_9TELE</name>